<accession>A0A6S6U0N6</accession>
<evidence type="ECO:0000256" key="1">
    <source>
        <dbReference type="SAM" id="MobiDB-lite"/>
    </source>
</evidence>
<proteinExistence type="predicted"/>
<feature type="compositionally biased region" description="Polar residues" evidence="1">
    <location>
        <begin position="97"/>
        <end position="109"/>
    </location>
</feature>
<reference evidence="2" key="1">
    <citation type="submission" date="2020-01" db="EMBL/GenBank/DDBJ databases">
        <authorList>
            <person name="Meier V. D."/>
            <person name="Meier V D."/>
        </authorList>
    </citation>
    <scope>NUCLEOTIDE SEQUENCE</scope>
    <source>
        <strain evidence="2">HLG_WM_MAG_07</strain>
    </source>
</reference>
<organism evidence="2">
    <name type="scientific">uncultured Thiotrichaceae bacterium</name>
    <dbReference type="NCBI Taxonomy" id="298394"/>
    <lineage>
        <taxon>Bacteria</taxon>
        <taxon>Pseudomonadati</taxon>
        <taxon>Pseudomonadota</taxon>
        <taxon>Gammaproteobacteria</taxon>
        <taxon>Thiotrichales</taxon>
        <taxon>Thiotrichaceae</taxon>
        <taxon>environmental samples</taxon>
    </lineage>
</organism>
<sequence length="135" mass="14755">MLIKASAPPIHCLNEASFCIIRSCIFKSRICPIAATGISIKAALTFPLRIRQSLAIIYQPIFFLNESSDQTSTLCKRLLNVSPEKNSRWTPIMGNQIRGSGCTNKSSGKPNAAPPKPIPVRTNPAHINISERAII</sequence>
<gene>
    <name evidence="2" type="ORF">HELGO_WM6739</name>
</gene>
<protein>
    <submittedName>
        <fullName evidence="2">Uncharacterized protein</fullName>
    </submittedName>
</protein>
<evidence type="ECO:0000313" key="2">
    <source>
        <dbReference type="EMBL" id="CAA6823897.1"/>
    </source>
</evidence>
<dbReference type="AlphaFoldDB" id="A0A6S6U0N6"/>
<dbReference type="EMBL" id="CACVAY010000117">
    <property type="protein sequence ID" value="CAA6823897.1"/>
    <property type="molecule type" value="Genomic_DNA"/>
</dbReference>
<feature type="region of interest" description="Disordered" evidence="1">
    <location>
        <begin position="97"/>
        <end position="122"/>
    </location>
</feature>
<name>A0A6S6U0N6_9GAMM</name>